<dbReference type="InterPro" id="IPR000644">
    <property type="entry name" value="CBS_dom"/>
</dbReference>
<dbReference type="Proteomes" id="UP000326994">
    <property type="component" value="Unassembled WGS sequence"/>
</dbReference>
<accession>A0A5J4G4B2</accession>
<dbReference type="SUPFAM" id="SSF54631">
    <property type="entry name" value="CBS-domain pair"/>
    <property type="match status" value="1"/>
</dbReference>
<organism evidence="2 3">
    <name type="scientific">Patiriisocius marinistellae</name>
    <dbReference type="NCBI Taxonomy" id="2494560"/>
    <lineage>
        <taxon>Bacteria</taxon>
        <taxon>Pseudomonadati</taxon>
        <taxon>Bacteroidota</taxon>
        <taxon>Flavobacteriia</taxon>
        <taxon>Flavobacteriales</taxon>
        <taxon>Flavobacteriaceae</taxon>
        <taxon>Patiriisocius</taxon>
    </lineage>
</organism>
<proteinExistence type="predicted"/>
<dbReference type="RefSeq" id="WP_151895298.1">
    <property type="nucleotide sequence ID" value="NZ_BKCF01000008.1"/>
</dbReference>
<dbReference type="AlphaFoldDB" id="A0A5J4G4B2"/>
<keyword evidence="3" id="KW-1185">Reference proteome</keyword>
<sequence length="218" mass="25114">MNTLHYIINDIQPFDKTAPINTVQKAFNQLTYSHIPVVHENDFIGSISETDVHCFDADKVIGDFQYALEPFHVKDNTNWLDILEAFALHQSNIMPVLNTQNKYLGYYELSDIMDLFNDTPFLSEAGGIIVVEKGIRDYSFSEMCQIIESNDAKVLGIFISKMSNDLMQATIKIGHTGMNAIVQTFRRYSYNVVSNHEEDKFLEDLKMRSNYLDKYLNM</sequence>
<comment type="caution">
    <text evidence="2">The sequence shown here is derived from an EMBL/GenBank/DDBJ whole genome shotgun (WGS) entry which is preliminary data.</text>
</comment>
<name>A0A5J4G4B2_9FLAO</name>
<feature type="domain" description="CBS" evidence="1">
    <location>
        <begin position="13"/>
        <end position="52"/>
    </location>
</feature>
<evidence type="ECO:0000259" key="1">
    <source>
        <dbReference type="Pfam" id="PF00571"/>
    </source>
</evidence>
<dbReference type="Gene3D" id="3.10.580.10">
    <property type="entry name" value="CBS-domain"/>
    <property type="match status" value="1"/>
</dbReference>
<dbReference type="OrthoDB" id="1523762at2"/>
<protein>
    <recommendedName>
        <fullName evidence="1">CBS domain-containing protein</fullName>
    </recommendedName>
</protein>
<dbReference type="InterPro" id="IPR046342">
    <property type="entry name" value="CBS_dom_sf"/>
</dbReference>
<reference evidence="2 3" key="1">
    <citation type="submission" date="2019-08" db="EMBL/GenBank/DDBJ databases">
        <title>Ulvibacter marinistellae sp. nov., isolated from a starfish, Patiria pectinifera.</title>
        <authorList>
            <person name="Kawano K."/>
            <person name="Ushijima N."/>
            <person name="Kihara M."/>
            <person name="Itoh H."/>
        </authorList>
    </citation>
    <scope>NUCLEOTIDE SEQUENCE [LARGE SCALE GENOMIC DNA]</scope>
    <source>
        <strain evidence="2 3">KK4</strain>
    </source>
</reference>
<dbReference type="Pfam" id="PF00571">
    <property type="entry name" value="CBS"/>
    <property type="match status" value="1"/>
</dbReference>
<gene>
    <name evidence="2" type="ORF">ULMS_28890</name>
</gene>
<evidence type="ECO:0000313" key="3">
    <source>
        <dbReference type="Proteomes" id="UP000326994"/>
    </source>
</evidence>
<evidence type="ECO:0000313" key="2">
    <source>
        <dbReference type="EMBL" id="GEQ87381.1"/>
    </source>
</evidence>
<dbReference type="EMBL" id="BKCF01000008">
    <property type="protein sequence ID" value="GEQ87381.1"/>
    <property type="molecule type" value="Genomic_DNA"/>
</dbReference>